<organism evidence="1 2">
    <name type="scientific">Candidatus Jidaibacter acanthamoebae</name>
    <dbReference type="NCBI Taxonomy" id="86105"/>
    <lineage>
        <taxon>Bacteria</taxon>
        <taxon>Pseudomonadati</taxon>
        <taxon>Pseudomonadota</taxon>
        <taxon>Alphaproteobacteria</taxon>
        <taxon>Rickettsiales</taxon>
        <taxon>Candidatus Midichloriaceae</taxon>
        <taxon>Candidatus Jidaibacter</taxon>
    </lineage>
</organism>
<reference evidence="1 2" key="1">
    <citation type="submission" date="2014-11" db="EMBL/GenBank/DDBJ databases">
        <title>A Rickettsiales Symbiont of Amoebae With Ancient Features.</title>
        <authorList>
            <person name="Schulz F."/>
            <person name="Martijn J."/>
            <person name="Wascher F."/>
            <person name="Kostanjsek R."/>
            <person name="Ettema T.J."/>
            <person name="Horn M."/>
        </authorList>
    </citation>
    <scope>NUCLEOTIDE SEQUENCE [LARGE SCALE GENOMIC DNA]</scope>
    <source>
        <strain evidence="1 2">UWC36</strain>
    </source>
</reference>
<dbReference type="Proteomes" id="UP000031258">
    <property type="component" value="Unassembled WGS sequence"/>
</dbReference>
<dbReference type="AlphaFoldDB" id="A0A0C1MSQ4"/>
<comment type="caution">
    <text evidence="1">The sequence shown here is derived from an EMBL/GenBank/DDBJ whole genome shotgun (WGS) entry which is preliminary data.</text>
</comment>
<proteinExistence type="predicted"/>
<dbReference type="EMBL" id="JSWE01000124">
    <property type="protein sequence ID" value="KIE05092.1"/>
    <property type="molecule type" value="Genomic_DNA"/>
</dbReference>
<name>A0A0C1MSQ4_9RICK</name>
<accession>A0A0C1MSQ4</accession>
<dbReference type="STRING" id="86105.NF27_EY01880"/>
<evidence type="ECO:0000313" key="2">
    <source>
        <dbReference type="Proteomes" id="UP000031258"/>
    </source>
</evidence>
<sequence>MPKTNTASNSVAKGSSKVLKHLKNYFETIVDAKDELVIDFPKSKHKEFGKFIKYFDAAKVQVDELKAAPAVNQLEDLYCNIFCTDKVLKFNVKWYRNAASSDETLLNISNELKDFTEKAVICDC</sequence>
<keyword evidence="2" id="KW-1185">Reference proteome</keyword>
<gene>
    <name evidence="1" type="ORF">NF27_EY01880</name>
</gene>
<dbReference type="RefSeq" id="WP_039457215.1">
    <property type="nucleotide sequence ID" value="NZ_JSWE01000124.1"/>
</dbReference>
<evidence type="ECO:0000313" key="1">
    <source>
        <dbReference type="EMBL" id="KIE05092.1"/>
    </source>
</evidence>
<protein>
    <submittedName>
        <fullName evidence="1">Uncharacterized protein</fullName>
    </submittedName>
</protein>